<protein>
    <recommendedName>
        <fullName evidence="7">Ribosomal protein</fullName>
    </recommendedName>
</protein>
<dbReference type="AlphaFoldDB" id="A0A1L8E122"/>
<dbReference type="GO" id="GO:0005762">
    <property type="term" value="C:mitochondrial large ribosomal subunit"/>
    <property type="evidence" value="ECO:0007669"/>
    <property type="project" value="TreeGrafter"/>
</dbReference>
<evidence type="ECO:0000256" key="3">
    <source>
        <dbReference type="ARBA" id="ARBA00022946"/>
    </source>
</evidence>
<keyword evidence="4 7" id="KW-0689">Ribosomal protein</keyword>
<evidence type="ECO:0000256" key="6">
    <source>
        <dbReference type="ARBA" id="ARBA00023274"/>
    </source>
</evidence>
<dbReference type="Pfam" id="PF00444">
    <property type="entry name" value="Ribosomal_L36"/>
    <property type="match status" value="1"/>
</dbReference>
<dbReference type="PANTHER" id="PTHR46909:SF1">
    <property type="entry name" value="LARGE RIBOSOMAL SUBUNIT PROTEIN BL36M"/>
    <property type="match status" value="1"/>
</dbReference>
<dbReference type="InterPro" id="IPR052143">
    <property type="entry name" value="Mitoribosomal_bL36m"/>
</dbReference>
<evidence type="ECO:0000256" key="5">
    <source>
        <dbReference type="ARBA" id="ARBA00023128"/>
    </source>
</evidence>
<dbReference type="InterPro" id="IPR000473">
    <property type="entry name" value="Ribosomal_bL36"/>
</dbReference>
<reference evidence="8" key="1">
    <citation type="submission" date="2016-12" db="EMBL/GenBank/DDBJ databases">
        <title>An insight into the sialome and mialome of the sand fly, Nyssomyia neivai.</title>
        <authorList>
            <person name="Sebastian V."/>
            <person name="Goulart T.M."/>
            <person name="Oliveira W."/>
            <person name="Calvo E."/>
            <person name="Oliveira L.F."/>
            <person name="Pinto M.C."/>
            <person name="Rosselino A.M."/>
            <person name="Ribeiro J.M."/>
        </authorList>
    </citation>
    <scope>NUCLEOTIDE SEQUENCE</scope>
</reference>
<keyword evidence="5" id="KW-0496">Mitochondrion</keyword>
<dbReference type="GO" id="GO:0003735">
    <property type="term" value="F:structural constituent of ribosome"/>
    <property type="evidence" value="ECO:0007669"/>
    <property type="project" value="InterPro"/>
</dbReference>
<evidence type="ECO:0000256" key="4">
    <source>
        <dbReference type="ARBA" id="ARBA00022980"/>
    </source>
</evidence>
<evidence type="ECO:0000256" key="1">
    <source>
        <dbReference type="ARBA" id="ARBA00004173"/>
    </source>
</evidence>
<dbReference type="NCBIfam" id="TIGR01022">
    <property type="entry name" value="rpmJ_bact"/>
    <property type="match status" value="1"/>
</dbReference>
<evidence type="ECO:0000256" key="7">
    <source>
        <dbReference type="RuleBase" id="RU000570"/>
    </source>
</evidence>
<evidence type="ECO:0000256" key="2">
    <source>
        <dbReference type="ARBA" id="ARBA00007645"/>
    </source>
</evidence>
<accession>A0A1L8E122</accession>
<sequence length="121" mass="14165">MFPALGAILLRRCMNNVIPEVMRRSFHSLLPRVSFNQGIPAPATQTQLLICQGSPLLNLVCGFKVKGKLKRRCKDCYFVWRQQRLYVICKTHPRHKQMAMKKKEHNTWILTNASQSKVREW</sequence>
<dbReference type="EMBL" id="GFDF01001720">
    <property type="protein sequence ID" value="JAV12364.1"/>
    <property type="molecule type" value="Transcribed_RNA"/>
</dbReference>
<keyword evidence="6 7" id="KW-0687">Ribonucleoprotein</keyword>
<evidence type="ECO:0000313" key="8">
    <source>
        <dbReference type="EMBL" id="JAV12364.1"/>
    </source>
</evidence>
<name>A0A1L8E122_9DIPT</name>
<dbReference type="InterPro" id="IPR035977">
    <property type="entry name" value="Ribosomal_bL36_sp"/>
</dbReference>
<comment type="subcellular location">
    <subcellularLocation>
        <location evidence="1">Mitochondrion</location>
    </subcellularLocation>
</comment>
<dbReference type="PANTHER" id="PTHR46909">
    <property type="entry name" value="39S RIBOSOMAL PROTEIN L36, MITOCHONDRIAL"/>
    <property type="match status" value="1"/>
</dbReference>
<proteinExistence type="inferred from homology"/>
<comment type="similarity">
    <text evidence="2 7">Belongs to the bacterial ribosomal protein bL36 family.</text>
</comment>
<dbReference type="GO" id="GO:0006412">
    <property type="term" value="P:translation"/>
    <property type="evidence" value="ECO:0007669"/>
    <property type="project" value="InterPro"/>
</dbReference>
<organism evidence="8">
    <name type="scientific">Nyssomyia neivai</name>
    <dbReference type="NCBI Taxonomy" id="330878"/>
    <lineage>
        <taxon>Eukaryota</taxon>
        <taxon>Metazoa</taxon>
        <taxon>Ecdysozoa</taxon>
        <taxon>Arthropoda</taxon>
        <taxon>Hexapoda</taxon>
        <taxon>Insecta</taxon>
        <taxon>Pterygota</taxon>
        <taxon>Neoptera</taxon>
        <taxon>Endopterygota</taxon>
        <taxon>Diptera</taxon>
        <taxon>Nematocera</taxon>
        <taxon>Psychodoidea</taxon>
        <taxon>Psychodidae</taxon>
        <taxon>Nyssomyia</taxon>
    </lineage>
</organism>
<dbReference type="SUPFAM" id="SSF57840">
    <property type="entry name" value="Ribosomal protein L36"/>
    <property type="match status" value="1"/>
</dbReference>
<keyword evidence="3" id="KW-0809">Transit peptide</keyword>